<dbReference type="HOGENOM" id="CLU_2998086_0_0_1"/>
<name>L8WSK8_THACA</name>
<feature type="compositionally biased region" description="Basic and acidic residues" evidence="1">
    <location>
        <begin position="46"/>
        <end position="57"/>
    </location>
</feature>
<protein>
    <submittedName>
        <fullName evidence="2">Uncharacterized protein</fullName>
    </submittedName>
</protein>
<proteinExistence type="predicted"/>
<gene>
    <name evidence="2" type="ORF">AG1IA_06204</name>
</gene>
<dbReference type="AlphaFoldDB" id="L8WSK8"/>
<evidence type="ECO:0000313" key="2">
    <source>
        <dbReference type="EMBL" id="ELU39767.1"/>
    </source>
</evidence>
<organism evidence="2 3">
    <name type="scientific">Thanatephorus cucumeris (strain AG1-IA)</name>
    <name type="common">Rice sheath blight fungus</name>
    <name type="synonym">Rhizoctonia solani</name>
    <dbReference type="NCBI Taxonomy" id="983506"/>
    <lineage>
        <taxon>Eukaryota</taxon>
        <taxon>Fungi</taxon>
        <taxon>Dikarya</taxon>
        <taxon>Basidiomycota</taxon>
        <taxon>Agaricomycotina</taxon>
        <taxon>Agaricomycetes</taxon>
        <taxon>Cantharellales</taxon>
        <taxon>Ceratobasidiaceae</taxon>
        <taxon>Rhizoctonia</taxon>
        <taxon>Rhizoctonia solani AG-1</taxon>
    </lineage>
</organism>
<feature type="compositionally biased region" description="Basic residues" evidence="1">
    <location>
        <begin position="21"/>
        <end position="31"/>
    </location>
</feature>
<keyword evidence="3" id="KW-1185">Reference proteome</keyword>
<reference evidence="2 3" key="1">
    <citation type="journal article" date="2013" name="Nat. Commun.">
        <title>The evolution and pathogenic mechanisms of the rice sheath blight pathogen.</title>
        <authorList>
            <person name="Zheng A."/>
            <person name="Lin R."/>
            <person name="Xu L."/>
            <person name="Qin P."/>
            <person name="Tang C."/>
            <person name="Ai P."/>
            <person name="Zhang D."/>
            <person name="Liu Y."/>
            <person name="Sun Z."/>
            <person name="Feng H."/>
            <person name="Wang Y."/>
            <person name="Chen Y."/>
            <person name="Liang X."/>
            <person name="Fu R."/>
            <person name="Li Q."/>
            <person name="Zhang J."/>
            <person name="Yu X."/>
            <person name="Xie Z."/>
            <person name="Ding L."/>
            <person name="Guan P."/>
            <person name="Tang J."/>
            <person name="Liang Y."/>
            <person name="Wang S."/>
            <person name="Deng Q."/>
            <person name="Li S."/>
            <person name="Zhu J."/>
            <person name="Wang L."/>
            <person name="Liu H."/>
            <person name="Li P."/>
        </authorList>
    </citation>
    <scope>NUCLEOTIDE SEQUENCE [LARGE SCALE GENOMIC DNA]</scope>
    <source>
        <strain evidence="3">AG-1 IA</strain>
    </source>
</reference>
<evidence type="ECO:0000313" key="3">
    <source>
        <dbReference type="Proteomes" id="UP000011668"/>
    </source>
</evidence>
<comment type="caution">
    <text evidence="2">The sequence shown here is derived from an EMBL/GenBank/DDBJ whole genome shotgun (WGS) entry which is preliminary data.</text>
</comment>
<accession>L8WSK8</accession>
<dbReference type="Proteomes" id="UP000011668">
    <property type="component" value="Unassembled WGS sequence"/>
</dbReference>
<evidence type="ECO:0000256" key="1">
    <source>
        <dbReference type="SAM" id="MobiDB-lite"/>
    </source>
</evidence>
<sequence>MFPGHFGEPIKLSKLIVPKGYKHNGKHKANKTMKESTKRSILCPRSTERRARVDPKT</sequence>
<feature type="region of interest" description="Disordered" evidence="1">
    <location>
        <begin position="21"/>
        <end position="57"/>
    </location>
</feature>
<dbReference type="EMBL" id="AFRT01001631">
    <property type="protein sequence ID" value="ELU39767.1"/>
    <property type="molecule type" value="Genomic_DNA"/>
</dbReference>